<dbReference type="GO" id="GO:0006515">
    <property type="term" value="P:protein quality control for misfolded or incompletely synthesized proteins"/>
    <property type="evidence" value="ECO:0007669"/>
    <property type="project" value="TreeGrafter"/>
</dbReference>
<dbReference type="PANTHER" id="PTHR10381">
    <property type="entry name" value="ATP-DEPENDENT CLP PROTEASE PROTEOLYTIC SUBUNIT"/>
    <property type="match status" value="1"/>
</dbReference>
<dbReference type="InterPro" id="IPR029045">
    <property type="entry name" value="ClpP/crotonase-like_dom_sf"/>
</dbReference>
<dbReference type="EC" id="3.4.21.92" evidence="4"/>
<organism evidence="4 5">
    <name type="scientific">Amantichitinum ursilacus</name>
    <dbReference type="NCBI Taxonomy" id="857265"/>
    <lineage>
        <taxon>Bacteria</taxon>
        <taxon>Pseudomonadati</taxon>
        <taxon>Pseudomonadota</taxon>
        <taxon>Betaproteobacteria</taxon>
        <taxon>Neisseriales</taxon>
        <taxon>Chitinibacteraceae</taxon>
        <taxon>Amantichitinum</taxon>
    </lineage>
</organism>
<accession>A0A0N1JST2</accession>
<dbReference type="InterPro" id="IPR023562">
    <property type="entry name" value="ClpP/TepA"/>
</dbReference>
<dbReference type="RefSeq" id="WP_083458927.1">
    <property type="nucleotide sequence ID" value="NZ_LAQT01000008.1"/>
</dbReference>
<name>A0A0N1JST2_9NEIS</name>
<evidence type="ECO:0000313" key="4">
    <source>
        <dbReference type="EMBL" id="KPC53019.1"/>
    </source>
</evidence>
<dbReference type="Gene3D" id="3.90.226.10">
    <property type="entry name" value="2-enoyl-CoA Hydratase, Chain A, domain 1"/>
    <property type="match status" value="1"/>
</dbReference>
<comment type="caution">
    <text evidence="4">The sequence shown here is derived from an EMBL/GenBank/DDBJ whole genome shotgun (WGS) entry which is preliminary data.</text>
</comment>
<keyword evidence="5" id="KW-1185">Reference proteome</keyword>
<dbReference type="Pfam" id="PF00574">
    <property type="entry name" value="CLP_protease"/>
    <property type="match status" value="1"/>
</dbReference>
<keyword evidence="1 4" id="KW-0645">Protease</keyword>
<dbReference type="PATRIC" id="fig|857265.3.peg.2265"/>
<gene>
    <name evidence="4" type="primary">clpP1</name>
    <name evidence="4" type="ORF">WG78_11030</name>
</gene>
<dbReference type="GO" id="GO:0009368">
    <property type="term" value="C:endopeptidase Clp complex"/>
    <property type="evidence" value="ECO:0007669"/>
    <property type="project" value="TreeGrafter"/>
</dbReference>
<reference evidence="4 5" key="1">
    <citation type="submission" date="2015-07" db="EMBL/GenBank/DDBJ databases">
        <title>Draft genome sequence of the Amantichitinum ursilacus IGB-41, a new chitin-degrading bacterium.</title>
        <authorList>
            <person name="Kirstahler P."/>
            <person name="Guenther M."/>
            <person name="Grumaz C."/>
            <person name="Rupp S."/>
            <person name="Zibek S."/>
            <person name="Sohn K."/>
        </authorList>
    </citation>
    <scope>NUCLEOTIDE SEQUENCE [LARGE SCALE GENOMIC DNA]</scope>
    <source>
        <strain evidence="4 5">IGB-41</strain>
    </source>
</reference>
<keyword evidence="3" id="KW-0720">Serine protease</keyword>
<evidence type="ECO:0000256" key="3">
    <source>
        <dbReference type="ARBA" id="ARBA00022825"/>
    </source>
</evidence>
<keyword evidence="2 4" id="KW-0378">Hydrolase</keyword>
<sequence length="270" mass="28701">MHQLMRLMALNKSSARRFEVVASAADEATIYLYDVIVANQTEADWYGGVAADSFVKSLQGITASTIHLRINSPGGDVFGARAMEQALRDHPARVVSHIDGVAASAASFLSLAADEIEITPGGFFMIHKAWTMAYGNSDDLTRTAAVLEQVDESLVGSYVAATGQSADDIRAWMADETWIGAEEAVNLGFATRVAGQAPANTGQWDLSAYNKTPAPLAKSAAPPRPADLAESVRAVLAEMGIAPPAASVQPDPGEAERAHRQRLLALQQRI</sequence>
<dbReference type="GO" id="GO:0004252">
    <property type="term" value="F:serine-type endopeptidase activity"/>
    <property type="evidence" value="ECO:0007669"/>
    <property type="project" value="UniProtKB-EC"/>
</dbReference>
<protein>
    <submittedName>
        <fullName evidence="4">ATP-dependent Clp protease proteolytic subunit 1</fullName>
        <ecNumber evidence="4">3.4.21.92</ecNumber>
    </submittedName>
</protein>
<dbReference type="EMBL" id="LAQT01000008">
    <property type="protein sequence ID" value="KPC53019.1"/>
    <property type="molecule type" value="Genomic_DNA"/>
</dbReference>
<dbReference type="GO" id="GO:0051117">
    <property type="term" value="F:ATPase binding"/>
    <property type="evidence" value="ECO:0007669"/>
    <property type="project" value="TreeGrafter"/>
</dbReference>
<evidence type="ECO:0000256" key="2">
    <source>
        <dbReference type="ARBA" id="ARBA00022801"/>
    </source>
</evidence>
<dbReference type="OrthoDB" id="9806592at2"/>
<dbReference type="NCBIfam" id="NF045542">
    <property type="entry name" value="Clp_rel_HeadMat"/>
    <property type="match status" value="1"/>
</dbReference>
<dbReference type="GO" id="GO:0004176">
    <property type="term" value="F:ATP-dependent peptidase activity"/>
    <property type="evidence" value="ECO:0007669"/>
    <property type="project" value="TreeGrafter"/>
</dbReference>
<dbReference type="STRING" id="857265.WG78_11030"/>
<dbReference type="PANTHER" id="PTHR10381:SF70">
    <property type="entry name" value="ATP-DEPENDENT CLP PROTEASE PROTEOLYTIC SUBUNIT"/>
    <property type="match status" value="1"/>
</dbReference>
<evidence type="ECO:0000256" key="1">
    <source>
        <dbReference type="ARBA" id="ARBA00022670"/>
    </source>
</evidence>
<dbReference type="Proteomes" id="UP000037939">
    <property type="component" value="Unassembled WGS sequence"/>
</dbReference>
<dbReference type="SUPFAM" id="SSF52096">
    <property type="entry name" value="ClpP/crotonase"/>
    <property type="match status" value="1"/>
</dbReference>
<dbReference type="AlphaFoldDB" id="A0A0N1JST2"/>
<proteinExistence type="predicted"/>
<dbReference type="CDD" id="cd07016">
    <property type="entry name" value="S14_ClpP_1"/>
    <property type="match status" value="1"/>
</dbReference>
<evidence type="ECO:0000313" key="5">
    <source>
        <dbReference type="Proteomes" id="UP000037939"/>
    </source>
</evidence>